<gene>
    <name evidence="8" type="primary">RpS10</name>
    <name evidence="8" type="ORF">EVAR_8167_1</name>
</gene>
<dbReference type="EMBL" id="BGZK01000084">
    <property type="protein sequence ID" value="GBP17104.1"/>
    <property type="molecule type" value="Genomic_DNA"/>
</dbReference>
<name>A0A4C1TT74_EUMVA</name>
<dbReference type="InterPro" id="IPR036388">
    <property type="entry name" value="WH-like_DNA-bd_sf"/>
</dbReference>
<keyword evidence="3" id="KW-0963">Cytoplasm</keyword>
<dbReference type="FunFam" id="1.10.10.10:FF:000025">
    <property type="entry name" value="40S ribosomal protein S10"/>
    <property type="match status" value="1"/>
</dbReference>
<feature type="region of interest" description="Disordered" evidence="6">
    <location>
        <begin position="264"/>
        <end position="302"/>
    </location>
</feature>
<dbReference type="Pfam" id="PF03501">
    <property type="entry name" value="S10_plectin"/>
    <property type="match status" value="1"/>
</dbReference>
<comment type="subcellular location">
    <subcellularLocation>
        <location evidence="1">Cytoplasm</location>
    </subcellularLocation>
</comment>
<dbReference type="GO" id="GO:0022627">
    <property type="term" value="C:cytosolic small ribosomal subunit"/>
    <property type="evidence" value="ECO:0007669"/>
    <property type="project" value="TreeGrafter"/>
</dbReference>
<sequence>MIKRSVFAERYNFYRAEQRPGKIWRWAARDEGKRTLIHGRCWQDNIRGSDGAGPVRARVRAAAGDSGGASSVGGVFALKTATGGQGAPLESASSGGGGARSTSEARRWHFQCSVFRVGMRITMQKSVDLRTTSVISAKKGICDACVGRRETPGLPTIWRQSLREMLKNRVAIYEYLFKEGVMVAKKDYHAPKHPDLEKIPNLQVIKAMQSLKSRGYVKEQFAWRHFYWYLTNEGIEYLRIFLHLPPEIVPATLKRSVRIDPVRRGAAGRPDAPARSAEDRSAYRRTPAAPPTHDKKADVGPGSADVEFSKIEEATWCCNAELHSAVVCSTIIRKRGYLTVSTGSFFVNCAAPRPQSDGGRAERGARVHVRVRRSRVRSPAASRIS</sequence>
<reference evidence="8 9" key="1">
    <citation type="journal article" date="2019" name="Commun. Biol.">
        <title>The bagworm genome reveals a unique fibroin gene that provides high tensile strength.</title>
        <authorList>
            <person name="Kono N."/>
            <person name="Nakamura H."/>
            <person name="Ohtoshi R."/>
            <person name="Tomita M."/>
            <person name="Numata K."/>
            <person name="Arakawa K."/>
        </authorList>
    </citation>
    <scope>NUCLEOTIDE SEQUENCE [LARGE SCALE GENOMIC DNA]</scope>
</reference>
<protein>
    <submittedName>
        <fullName evidence="8">40S ribosomal protein S10</fullName>
    </submittedName>
</protein>
<accession>A0A4C1TT74</accession>
<evidence type="ECO:0000256" key="5">
    <source>
        <dbReference type="ARBA" id="ARBA00023274"/>
    </source>
</evidence>
<dbReference type="Gene3D" id="1.10.10.10">
    <property type="entry name" value="Winged helix-like DNA-binding domain superfamily/Winged helix DNA-binding domain"/>
    <property type="match status" value="1"/>
</dbReference>
<evidence type="ECO:0000256" key="2">
    <source>
        <dbReference type="ARBA" id="ARBA00007278"/>
    </source>
</evidence>
<dbReference type="PANTHER" id="PTHR12146">
    <property type="entry name" value="40S RIBOSOMAL PROTEIN S10"/>
    <property type="match status" value="1"/>
</dbReference>
<feature type="domain" description="Plectin/eS10 N-terminal" evidence="7">
    <location>
        <begin position="167"/>
        <end position="256"/>
    </location>
</feature>
<evidence type="ECO:0000313" key="9">
    <source>
        <dbReference type="Proteomes" id="UP000299102"/>
    </source>
</evidence>
<evidence type="ECO:0000259" key="7">
    <source>
        <dbReference type="Pfam" id="PF03501"/>
    </source>
</evidence>
<feature type="compositionally biased region" description="Low complexity" evidence="6">
    <location>
        <begin position="264"/>
        <end position="275"/>
    </location>
</feature>
<dbReference type="InterPro" id="IPR005326">
    <property type="entry name" value="Plectin_eS10_N"/>
</dbReference>
<dbReference type="Proteomes" id="UP000299102">
    <property type="component" value="Unassembled WGS sequence"/>
</dbReference>
<dbReference type="GO" id="GO:0003723">
    <property type="term" value="F:RNA binding"/>
    <property type="evidence" value="ECO:0007669"/>
    <property type="project" value="TreeGrafter"/>
</dbReference>
<evidence type="ECO:0000256" key="6">
    <source>
        <dbReference type="SAM" id="MobiDB-lite"/>
    </source>
</evidence>
<organism evidence="8 9">
    <name type="scientific">Eumeta variegata</name>
    <name type="common">Bagworm moth</name>
    <name type="synonym">Eumeta japonica</name>
    <dbReference type="NCBI Taxonomy" id="151549"/>
    <lineage>
        <taxon>Eukaryota</taxon>
        <taxon>Metazoa</taxon>
        <taxon>Ecdysozoa</taxon>
        <taxon>Arthropoda</taxon>
        <taxon>Hexapoda</taxon>
        <taxon>Insecta</taxon>
        <taxon>Pterygota</taxon>
        <taxon>Neoptera</taxon>
        <taxon>Endopterygota</taxon>
        <taxon>Lepidoptera</taxon>
        <taxon>Glossata</taxon>
        <taxon>Ditrysia</taxon>
        <taxon>Tineoidea</taxon>
        <taxon>Psychidae</taxon>
        <taxon>Oiketicinae</taxon>
        <taxon>Eumeta</taxon>
    </lineage>
</organism>
<dbReference type="GO" id="GO:0002181">
    <property type="term" value="P:cytoplasmic translation"/>
    <property type="evidence" value="ECO:0007669"/>
    <property type="project" value="UniProtKB-ARBA"/>
</dbReference>
<dbReference type="STRING" id="151549.A0A4C1TT74"/>
<evidence type="ECO:0000256" key="1">
    <source>
        <dbReference type="ARBA" id="ARBA00004496"/>
    </source>
</evidence>
<dbReference type="InterPro" id="IPR037447">
    <property type="entry name" value="Ribosomal_eS10"/>
</dbReference>
<evidence type="ECO:0000313" key="8">
    <source>
        <dbReference type="EMBL" id="GBP17104.1"/>
    </source>
</evidence>
<evidence type="ECO:0000256" key="4">
    <source>
        <dbReference type="ARBA" id="ARBA00022980"/>
    </source>
</evidence>
<keyword evidence="5" id="KW-0687">Ribonucleoprotein</keyword>
<comment type="caution">
    <text evidence="8">The sequence shown here is derived from an EMBL/GenBank/DDBJ whole genome shotgun (WGS) entry which is preliminary data.</text>
</comment>
<evidence type="ECO:0000256" key="3">
    <source>
        <dbReference type="ARBA" id="ARBA00022490"/>
    </source>
</evidence>
<proteinExistence type="inferred from homology"/>
<keyword evidence="9" id="KW-1185">Reference proteome</keyword>
<dbReference type="AlphaFoldDB" id="A0A4C1TT74"/>
<dbReference type="OrthoDB" id="5211809at2759"/>
<dbReference type="PANTHER" id="PTHR12146:SF0">
    <property type="entry name" value="RIBOSOMAL PROTEIN S10"/>
    <property type="match status" value="1"/>
</dbReference>
<keyword evidence="4 8" id="KW-0689">Ribosomal protein</keyword>
<comment type="similarity">
    <text evidence="2">Belongs to the eukaryotic ribosomal protein eS10 family.</text>
</comment>
<dbReference type="GO" id="GO:0003735">
    <property type="term" value="F:structural constituent of ribosome"/>
    <property type="evidence" value="ECO:0007669"/>
    <property type="project" value="TreeGrafter"/>
</dbReference>